<sequence>MSKETPPDVANLQGKEDVDWLVARRRKLGIADRDVDGTVDRDNYDGDTPDNETESDTDDADVEADDDTDTDADE</sequence>
<protein>
    <submittedName>
        <fullName evidence="2">Uncharacterized protein</fullName>
    </submittedName>
</protein>
<dbReference type="Proteomes" id="UP000030710">
    <property type="component" value="Unassembled WGS sequence"/>
</dbReference>
<dbReference type="HOGENOM" id="CLU_2678832_0_0_2"/>
<feature type="region of interest" description="Disordered" evidence="1">
    <location>
        <begin position="29"/>
        <end position="74"/>
    </location>
</feature>
<feature type="compositionally biased region" description="Acidic residues" evidence="1">
    <location>
        <begin position="45"/>
        <end position="74"/>
    </location>
</feature>
<accession>U1MUX7</accession>
<evidence type="ECO:0000256" key="1">
    <source>
        <dbReference type="SAM" id="MobiDB-lite"/>
    </source>
</evidence>
<reference evidence="2 3" key="1">
    <citation type="journal article" date="2013" name="PLoS ONE">
        <title>Assembly-driven community genomics of a hypersaline microbial ecosystem.</title>
        <authorList>
            <person name="Podell S."/>
            <person name="Ugalde J.A."/>
            <person name="Narasingarao P."/>
            <person name="Banfield J.F."/>
            <person name="Heidelberg K.B."/>
            <person name="Allen E.E."/>
        </authorList>
    </citation>
    <scope>NUCLEOTIDE SEQUENCE [LARGE SCALE GENOMIC DNA]</scope>
    <source>
        <strain evidence="3">J07HQW2</strain>
    </source>
</reference>
<dbReference type="AlphaFoldDB" id="U1MUX7"/>
<organism evidence="2 3">
    <name type="scientific">Haloquadratum walsbyi J07HQW2</name>
    <dbReference type="NCBI Taxonomy" id="1238425"/>
    <lineage>
        <taxon>Archaea</taxon>
        <taxon>Methanobacteriati</taxon>
        <taxon>Methanobacteriota</taxon>
        <taxon>Stenosarchaea group</taxon>
        <taxon>Halobacteria</taxon>
        <taxon>Halobacteriales</taxon>
        <taxon>Haloferacaceae</taxon>
        <taxon>Haloquadratum</taxon>
    </lineage>
</organism>
<evidence type="ECO:0000313" key="3">
    <source>
        <dbReference type="Proteomes" id="UP000030710"/>
    </source>
</evidence>
<proteinExistence type="predicted"/>
<evidence type="ECO:0000313" key="2">
    <source>
        <dbReference type="EMBL" id="ERG94194.1"/>
    </source>
</evidence>
<feature type="compositionally biased region" description="Basic and acidic residues" evidence="1">
    <location>
        <begin position="29"/>
        <end position="44"/>
    </location>
</feature>
<name>U1MUX7_9EURY</name>
<dbReference type="RefSeq" id="WP_021053687.1">
    <property type="nucleotide sequence ID" value="NZ_KE356561.1"/>
</dbReference>
<dbReference type="EMBL" id="KE356561">
    <property type="protein sequence ID" value="ERG94194.1"/>
    <property type="molecule type" value="Genomic_DNA"/>
</dbReference>
<gene>
    <name evidence="2" type="ORF">J07HQW2_00628</name>
</gene>